<organism evidence="14 15">
    <name type="scientific">Nicrophorus vespilloides</name>
    <name type="common">Boreal carrion beetle</name>
    <dbReference type="NCBI Taxonomy" id="110193"/>
    <lineage>
        <taxon>Eukaryota</taxon>
        <taxon>Metazoa</taxon>
        <taxon>Ecdysozoa</taxon>
        <taxon>Arthropoda</taxon>
        <taxon>Hexapoda</taxon>
        <taxon>Insecta</taxon>
        <taxon>Pterygota</taxon>
        <taxon>Neoptera</taxon>
        <taxon>Endopterygota</taxon>
        <taxon>Coleoptera</taxon>
        <taxon>Polyphaga</taxon>
        <taxon>Staphyliniformia</taxon>
        <taxon>Silphidae</taxon>
        <taxon>Nicrophorinae</taxon>
        <taxon>Nicrophorus</taxon>
    </lineage>
</organism>
<comment type="similarity">
    <text evidence="2">Belongs to the folylpolyglutamate synthase family.</text>
</comment>
<dbReference type="PANTHER" id="PTHR11136">
    <property type="entry name" value="FOLYLPOLYGLUTAMATE SYNTHASE-RELATED"/>
    <property type="match status" value="1"/>
</dbReference>
<dbReference type="PROSITE" id="PS01012">
    <property type="entry name" value="FOLYLPOLYGLU_SYNT_2"/>
    <property type="match status" value="1"/>
</dbReference>
<name>A0ABM1M690_NICVS</name>
<keyword evidence="14" id="KW-1185">Reference proteome</keyword>
<keyword evidence="9" id="KW-0460">Magnesium</keyword>
<accession>A0ABM1M690</accession>
<dbReference type="InterPro" id="IPR036565">
    <property type="entry name" value="Mur-like_cat_sf"/>
</dbReference>
<evidence type="ECO:0000256" key="11">
    <source>
        <dbReference type="ARBA" id="ARBA00030876"/>
    </source>
</evidence>
<evidence type="ECO:0000256" key="7">
    <source>
        <dbReference type="ARBA" id="ARBA00022741"/>
    </source>
</evidence>
<evidence type="ECO:0000313" key="14">
    <source>
        <dbReference type="Proteomes" id="UP000695000"/>
    </source>
</evidence>
<keyword evidence="6" id="KW-0479">Metal-binding</keyword>
<sequence length="422" mass="47729">MPIISARCPHLRHRLAQINYRKPMSSLVGTKGKGSTCAYCESVLREHGLKTGFYSSPHLVHVTERIRINGKPIGKGKFVKYFWDVHDRLSQREKDGMPMYFQMLTILAFKIFIMEKVDVAVIEVGIGGEYDTTNVLRNVPIVGITSLGYDHTSLLGNSMEEIAWHKGGIMKKGCEAFTVDQPANAMKVLEERSVEKECELHVVEDCPKYAEDCIGHPYSIYKRNVSLALTLSKAYLNLKGLKEDSDLTQNALRTCSWPGRFQILSIDNIVYHLDGAHTEDSIEHCVEWFKQQTKHSKSRKALIFNSTGDRKSVDHLKILQKCHYDKVFFVPNVSRTDKSIADFGGGSKSIERCELHKEQWLKLLGGSQMIDSEVHVFPSVFDALQALKENQHDLLVTGSLHLIGAVLNIIDPNLQQIPHQKK</sequence>
<dbReference type="InterPro" id="IPR004101">
    <property type="entry name" value="Mur_ligase_C"/>
</dbReference>
<dbReference type="SUPFAM" id="SSF53623">
    <property type="entry name" value="MurD-like peptide ligases, catalytic domain"/>
    <property type="match status" value="1"/>
</dbReference>
<comment type="catalytic activity">
    <reaction evidence="12">
        <text>(6S)-5,6,7,8-tetrahydrofolyl-(gamma-L-Glu)(n) + L-glutamate + ATP = (6S)-5,6,7,8-tetrahydrofolyl-(gamma-L-Glu)(n+1) + ADP + phosphate + H(+)</text>
        <dbReference type="Rhea" id="RHEA:10580"/>
        <dbReference type="Rhea" id="RHEA-COMP:14738"/>
        <dbReference type="Rhea" id="RHEA-COMP:14740"/>
        <dbReference type="ChEBI" id="CHEBI:15378"/>
        <dbReference type="ChEBI" id="CHEBI:29985"/>
        <dbReference type="ChEBI" id="CHEBI:30616"/>
        <dbReference type="ChEBI" id="CHEBI:43474"/>
        <dbReference type="ChEBI" id="CHEBI:141005"/>
        <dbReference type="ChEBI" id="CHEBI:456216"/>
        <dbReference type="EC" id="6.3.2.17"/>
    </reaction>
</comment>
<evidence type="ECO:0000259" key="13">
    <source>
        <dbReference type="Pfam" id="PF02875"/>
    </source>
</evidence>
<dbReference type="PANTHER" id="PTHR11136:SF5">
    <property type="entry name" value="FOLYLPOLYGLUTAMATE SYNTHASE, MITOCHONDRIAL"/>
    <property type="match status" value="1"/>
</dbReference>
<evidence type="ECO:0000313" key="16">
    <source>
        <dbReference type="RefSeq" id="XP_017770091.1"/>
    </source>
</evidence>
<keyword evidence="4" id="KW-0554">One-carbon metabolism</keyword>
<keyword evidence="7" id="KW-0547">Nucleotide-binding</keyword>
<proteinExistence type="inferred from homology"/>
<evidence type="ECO:0000256" key="3">
    <source>
        <dbReference type="ARBA" id="ARBA00013025"/>
    </source>
</evidence>
<evidence type="ECO:0000256" key="12">
    <source>
        <dbReference type="ARBA" id="ARBA00047493"/>
    </source>
</evidence>
<evidence type="ECO:0000313" key="15">
    <source>
        <dbReference type="RefSeq" id="XP_017770090.1"/>
    </source>
</evidence>
<reference evidence="15 16" key="1">
    <citation type="submission" date="2025-05" db="UniProtKB">
        <authorList>
            <consortium name="RefSeq"/>
        </authorList>
    </citation>
    <scope>IDENTIFICATION</scope>
    <source>
        <tissue evidence="15 16">Whole Larva</tissue>
    </source>
</reference>
<dbReference type="RefSeq" id="XP_017770091.1">
    <property type="nucleotide sequence ID" value="XM_017914602.1"/>
</dbReference>
<dbReference type="Gene3D" id="3.90.190.20">
    <property type="entry name" value="Mur ligase, C-terminal domain"/>
    <property type="match status" value="1"/>
</dbReference>
<dbReference type="NCBIfam" id="TIGR01499">
    <property type="entry name" value="folC"/>
    <property type="match status" value="1"/>
</dbReference>
<evidence type="ECO:0000256" key="5">
    <source>
        <dbReference type="ARBA" id="ARBA00022598"/>
    </source>
</evidence>
<dbReference type="InterPro" id="IPR036615">
    <property type="entry name" value="Mur_ligase_C_dom_sf"/>
</dbReference>
<dbReference type="GeneID" id="108557890"/>
<dbReference type="SUPFAM" id="SSF53244">
    <property type="entry name" value="MurD-like peptide ligases, peptide-binding domain"/>
    <property type="match status" value="1"/>
</dbReference>
<dbReference type="EC" id="6.3.2.17" evidence="3"/>
<comment type="pathway">
    <text evidence="1">Cofactor biosynthesis; tetrahydrofolylpolyglutamate biosynthesis.</text>
</comment>
<protein>
    <recommendedName>
        <fullName evidence="3">tetrahydrofolate synthase</fullName>
        <ecNumber evidence="3">6.3.2.17</ecNumber>
    </recommendedName>
    <alternativeName>
        <fullName evidence="11">Folylpoly-gamma-glutamate synthetase</fullName>
    </alternativeName>
    <alternativeName>
        <fullName evidence="10">Tetrahydrofolylpolyglutamate synthase</fullName>
    </alternativeName>
</protein>
<evidence type="ECO:0000256" key="2">
    <source>
        <dbReference type="ARBA" id="ARBA00008276"/>
    </source>
</evidence>
<evidence type="ECO:0000256" key="4">
    <source>
        <dbReference type="ARBA" id="ARBA00022563"/>
    </source>
</evidence>
<keyword evidence="5" id="KW-0436">Ligase</keyword>
<dbReference type="Pfam" id="PF02875">
    <property type="entry name" value="Mur_ligase_C"/>
    <property type="match status" value="1"/>
</dbReference>
<dbReference type="RefSeq" id="XP_017770090.1">
    <property type="nucleotide sequence ID" value="XM_017914601.1"/>
</dbReference>
<evidence type="ECO:0000256" key="9">
    <source>
        <dbReference type="ARBA" id="ARBA00022842"/>
    </source>
</evidence>
<feature type="domain" description="Mur ligase C-terminal" evidence="13">
    <location>
        <begin position="259"/>
        <end position="390"/>
    </location>
</feature>
<gene>
    <name evidence="15 16" type="primary">LOC108557890</name>
</gene>
<evidence type="ECO:0000256" key="10">
    <source>
        <dbReference type="ARBA" id="ARBA00030592"/>
    </source>
</evidence>
<evidence type="ECO:0000256" key="8">
    <source>
        <dbReference type="ARBA" id="ARBA00022840"/>
    </source>
</evidence>
<evidence type="ECO:0000256" key="1">
    <source>
        <dbReference type="ARBA" id="ARBA00005150"/>
    </source>
</evidence>
<keyword evidence="8" id="KW-0067">ATP-binding</keyword>
<dbReference type="Proteomes" id="UP000695000">
    <property type="component" value="Unplaced"/>
</dbReference>
<evidence type="ECO:0000256" key="6">
    <source>
        <dbReference type="ARBA" id="ARBA00022723"/>
    </source>
</evidence>
<dbReference type="Gene3D" id="3.40.1190.10">
    <property type="entry name" value="Mur-like, catalytic domain"/>
    <property type="match status" value="1"/>
</dbReference>
<dbReference type="InterPro" id="IPR001645">
    <property type="entry name" value="Folylpolyglutamate_synth"/>
</dbReference>
<dbReference type="InterPro" id="IPR018109">
    <property type="entry name" value="Folylpolyglutamate_synth_CS"/>
</dbReference>